<evidence type="ECO:0000259" key="7">
    <source>
        <dbReference type="PROSITE" id="PS50850"/>
    </source>
</evidence>
<accession>A0A9X2RKY8</accession>
<protein>
    <submittedName>
        <fullName evidence="8">MFS transporter</fullName>
    </submittedName>
</protein>
<dbReference type="Proteomes" id="UP001142610">
    <property type="component" value="Unassembled WGS sequence"/>
</dbReference>
<dbReference type="PROSITE" id="PS50850">
    <property type="entry name" value="MFS"/>
    <property type="match status" value="1"/>
</dbReference>
<feature type="transmembrane region" description="Helical" evidence="6">
    <location>
        <begin position="321"/>
        <end position="339"/>
    </location>
</feature>
<dbReference type="SUPFAM" id="SSF103473">
    <property type="entry name" value="MFS general substrate transporter"/>
    <property type="match status" value="1"/>
</dbReference>
<feature type="transmembrane region" description="Helical" evidence="6">
    <location>
        <begin position="190"/>
        <end position="209"/>
    </location>
</feature>
<dbReference type="Gene3D" id="1.20.1720.10">
    <property type="entry name" value="Multidrug resistance protein D"/>
    <property type="match status" value="1"/>
</dbReference>
<sequence>MADVTSCTDPARTRPASKNEARPCAKSDRKWVLTAAILASALGFIEGSVVTLAVPAIRQGLGASFAEIQWIMNGYLLMLGAFILPAGGLGDRFGQRDVILVGIVVFIATSVWCGLAQSPEELIAARVVKGAGAALMVPGSLALIAKNFPKEERGAAIGLWSGASAVTTALGPVLGGAILQGAGEEGWRMIFFLNVPLGALAVLVLLKVPRDEGRPERKIDLPGGVLAALMLGSLAYALTVLGEEGGRVMAAVGFLGFAAALAALLAAEHRSPSPMMPLGLFASKSFSGANLLTLLLYLALGGVLFFAPMTLIEMHGLSEGAAGLLFVPFSLVIAAASRLTGGWADKVGFRLPLTLGPVVAAIGFALVGFFIMRGAFYVGVLPSMAFLGLGMGIAVPPLGAAVMASVPDDRVGVASGINNGVSRVSQLLAVAALGLLASLAFRASLPEGAGAADFGEGREVLPAEAFASAMGAGFTAITAAAVLLSLLAAATAFLTQDGRPPANTAT</sequence>
<feature type="transmembrane region" description="Helical" evidence="6">
    <location>
        <begin position="68"/>
        <end position="86"/>
    </location>
</feature>
<dbReference type="PANTHER" id="PTHR42718:SF42">
    <property type="entry name" value="EXPORT PROTEIN"/>
    <property type="match status" value="1"/>
</dbReference>
<dbReference type="GO" id="GO:0022857">
    <property type="term" value="F:transmembrane transporter activity"/>
    <property type="evidence" value="ECO:0007669"/>
    <property type="project" value="InterPro"/>
</dbReference>
<evidence type="ECO:0000313" key="8">
    <source>
        <dbReference type="EMBL" id="MCQ8186273.1"/>
    </source>
</evidence>
<feature type="domain" description="Major facilitator superfamily (MFS) profile" evidence="7">
    <location>
        <begin position="32"/>
        <end position="499"/>
    </location>
</feature>
<keyword evidence="3 6" id="KW-1133">Transmembrane helix</keyword>
<feature type="transmembrane region" description="Helical" evidence="6">
    <location>
        <begin position="157"/>
        <end position="178"/>
    </location>
</feature>
<evidence type="ECO:0000256" key="5">
    <source>
        <dbReference type="SAM" id="MobiDB-lite"/>
    </source>
</evidence>
<feature type="transmembrane region" description="Helical" evidence="6">
    <location>
        <begin position="288"/>
        <end position="309"/>
    </location>
</feature>
<dbReference type="AlphaFoldDB" id="A0A9X2RKY8"/>
<feature type="transmembrane region" description="Helical" evidence="6">
    <location>
        <begin position="98"/>
        <end position="117"/>
    </location>
</feature>
<evidence type="ECO:0000256" key="2">
    <source>
        <dbReference type="ARBA" id="ARBA00022692"/>
    </source>
</evidence>
<dbReference type="RefSeq" id="WP_256620180.1">
    <property type="nucleotide sequence ID" value="NZ_JANIBC010000015.1"/>
</dbReference>
<dbReference type="InterPro" id="IPR011701">
    <property type="entry name" value="MFS"/>
</dbReference>
<dbReference type="InterPro" id="IPR036259">
    <property type="entry name" value="MFS_trans_sf"/>
</dbReference>
<feature type="transmembrane region" description="Helical" evidence="6">
    <location>
        <begin position="221"/>
        <end position="242"/>
    </location>
</feature>
<name>A0A9X2RKY8_9PROT</name>
<evidence type="ECO:0000256" key="6">
    <source>
        <dbReference type="SAM" id="Phobius"/>
    </source>
</evidence>
<dbReference type="CDD" id="cd17321">
    <property type="entry name" value="MFS_MMR_MDR_like"/>
    <property type="match status" value="1"/>
</dbReference>
<dbReference type="Pfam" id="PF07690">
    <property type="entry name" value="MFS_1"/>
    <property type="match status" value="1"/>
</dbReference>
<keyword evidence="9" id="KW-1185">Reference proteome</keyword>
<evidence type="ECO:0000256" key="4">
    <source>
        <dbReference type="ARBA" id="ARBA00023136"/>
    </source>
</evidence>
<feature type="region of interest" description="Disordered" evidence="5">
    <location>
        <begin position="1"/>
        <end position="21"/>
    </location>
</feature>
<keyword evidence="4 6" id="KW-0472">Membrane</keyword>
<feature type="transmembrane region" description="Helical" evidence="6">
    <location>
        <begin position="123"/>
        <end position="145"/>
    </location>
</feature>
<comment type="caution">
    <text evidence="8">The sequence shown here is derived from an EMBL/GenBank/DDBJ whole genome shotgun (WGS) entry which is preliminary data.</text>
</comment>
<dbReference type="PANTHER" id="PTHR42718">
    <property type="entry name" value="MAJOR FACILITATOR SUPERFAMILY MULTIDRUG TRANSPORTER MFSC"/>
    <property type="match status" value="1"/>
</dbReference>
<feature type="transmembrane region" description="Helical" evidence="6">
    <location>
        <begin position="351"/>
        <end position="372"/>
    </location>
</feature>
<feature type="transmembrane region" description="Helical" evidence="6">
    <location>
        <begin position="248"/>
        <end position="267"/>
    </location>
</feature>
<organism evidence="8 9">
    <name type="scientific">Parvularcula maris</name>
    <dbReference type="NCBI Taxonomy" id="2965077"/>
    <lineage>
        <taxon>Bacteria</taxon>
        <taxon>Pseudomonadati</taxon>
        <taxon>Pseudomonadota</taxon>
        <taxon>Alphaproteobacteria</taxon>
        <taxon>Parvularculales</taxon>
        <taxon>Parvularculaceae</taxon>
        <taxon>Parvularcula</taxon>
    </lineage>
</organism>
<dbReference type="PRINTS" id="PR01036">
    <property type="entry name" value="TCRTETB"/>
</dbReference>
<dbReference type="Gene3D" id="1.20.1250.20">
    <property type="entry name" value="MFS general substrate transporter like domains"/>
    <property type="match status" value="1"/>
</dbReference>
<dbReference type="InterPro" id="IPR020846">
    <property type="entry name" value="MFS_dom"/>
</dbReference>
<keyword evidence="2 6" id="KW-0812">Transmembrane</keyword>
<feature type="transmembrane region" description="Helical" evidence="6">
    <location>
        <begin position="384"/>
        <end position="406"/>
    </location>
</feature>
<evidence type="ECO:0000256" key="3">
    <source>
        <dbReference type="ARBA" id="ARBA00022989"/>
    </source>
</evidence>
<feature type="transmembrane region" description="Helical" evidence="6">
    <location>
        <begin position="31"/>
        <end position="56"/>
    </location>
</feature>
<gene>
    <name evidence="8" type="ORF">NOG11_12865</name>
</gene>
<dbReference type="EMBL" id="JANIBC010000015">
    <property type="protein sequence ID" value="MCQ8186273.1"/>
    <property type="molecule type" value="Genomic_DNA"/>
</dbReference>
<feature type="transmembrane region" description="Helical" evidence="6">
    <location>
        <begin position="427"/>
        <end position="445"/>
    </location>
</feature>
<proteinExistence type="predicted"/>
<evidence type="ECO:0000256" key="1">
    <source>
        <dbReference type="ARBA" id="ARBA00004141"/>
    </source>
</evidence>
<evidence type="ECO:0000313" key="9">
    <source>
        <dbReference type="Proteomes" id="UP001142610"/>
    </source>
</evidence>
<reference evidence="8" key="1">
    <citation type="submission" date="2022-07" db="EMBL/GenBank/DDBJ databases">
        <title>Parvularcula maris sp. nov., an algicidal bacterium isolated from seawater.</title>
        <authorList>
            <person name="Li F."/>
        </authorList>
    </citation>
    <scope>NUCLEOTIDE SEQUENCE</scope>
    <source>
        <strain evidence="8">BGMRC 0090</strain>
    </source>
</reference>
<dbReference type="GO" id="GO:0016020">
    <property type="term" value="C:membrane"/>
    <property type="evidence" value="ECO:0007669"/>
    <property type="project" value="UniProtKB-SubCell"/>
</dbReference>
<feature type="transmembrane region" description="Helical" evidence="6">
    <location>
        <begin position="465"/>
        <end position="494"/>
    </location>
</feature>
<comment type="subcellular location">
    <subcellularLocation>
        <location evidence="1">Membrane</location>
        <topology evidence="1">Multi-pass membrane protein</topology>
    </subcellularLocation>
</comment>